<dbReference type="PANTHER" id="PTHR11586">
    <property type="entry name" value="TRNA-AMINOACYLATION COFACTOR ARC1 FAMILY MEMBER"/>
    <property type="match status" value="1"/>
</dbReference>
<keyword evidence="1 3" id="KW-0820">tRNA-binding</keyword>
<name>A0A4Q5LTG0_9BACT</name>
<gene>
    <name evidence="5" type="ORF">EWM59_25105</name>
</gene>
<comment type="caution">
    <text evidence="5">The sequence shown here is derived from an EMBL/GenBank/DDBJ whole genome shotgun (WGS) entry which is preliminary data.</text>
</comment>
<sequence length="114" mass="12758">MEKETISWQDFEKVELRAGTIIQVDDFPKARKPAYKLLIDLGPEIGIKRSSAQITNFYSKEQLIGKQVICVCNFPPRQIADFMSEVLTTGFILDDGAVVLAEAERKVPNGSRLA</sequence>
<evidence type="ECO:0000256" key="1">
    <source>
        <dbReference type="ARBA" id="ARBA00022555"/>
    </source>
</evidence>
<evidence type="ECO:0000313" key="5">
    <source>
        <dbReference type="EMBL" id="RYU92842.1"/>
    </source>
</evidence>
<feature type="domain" description="TRNA-binding" evidence="4">
    <location>
        <begin position="10"/>
        <end position="114"/>
    </location>
</feature>
<dbReference type="NCBIfam" id="NF007495">
    <property type="entry name" value="PRK10089.1-4"/>
    <property type="match status" value="1"/>
</dbReference>
<evidence type="ECO:0000259" key="4">
    <source>
        <dbReference type="PROSITE" id="PS50886"/>
    </source>
</evidence>
<dbReference type="NCBIfam" id="NF007494">
    <property type="entry name" value="PRK10089.1-3"/>
    <property type="match status" value="1"/>
</dbReference>
<keyword evidence="2 3" id="KW-0694">RNA-binding</keyword>
<dbReference type="SUPFAM" id="SSF50249">
    <property type="entry name" value="Nucleic acid-binding proteins"/>
    <property type="match status" value="1"/>
</dbReference>
<dbReference type="CDD" id="cd02798">
    <property type="entry name" value="tRNA_bind_CsaA"/>
    <property type="match status" value="1"/>
</dbReference>
<evidence type="ECO:0000256" key="2">
    <source>
        <dbReference type="ARBA" id="ARBA00022884"/>
    </source>
</evidence>
<reference evidence="5 6" key="1">
    <citation type="submission" date="2019-02" db="EMBL/GenBank/DDBJ databases">
        <title>Bacterial novel species Emticicia sp. 17J42-9 isolated from soil.</title>
        <authorList>
            <person name="Jung H.-Y."/>
        </authorList>
    </citation>
    <scope>NUCLEOTIDE SEQUENCE [LARGE SCALE GENOMIC DNA]</scope>
    <source>
        <strain evidence="5 6">17J42-9</strain>
    </source>
</reference>
<dbReference type="FunFam" id="2.40.50.140:FF:000165">
    <property type="entry name" value="Chaperone CsaA"/>
    <property type="match status" value="1"/>
</dbReference>
<dbReference type="Gene3D" id="2.40.50.140">
    <property type="entry name" value="Nucleic acid-binding proteins"/>
    <property type="match status" value="1"/>
</dbReference>
<dbReference type="RefSeq" id="WP_130023990.1">
    <property type="nucleotide sequence ID" value="NZ_SEWF01000069.1"/>
</dbReference>
<dbReference type="InterPro" id="IPR002547">
    <property type="entry name" value="tRNA-bd_dom"/>
</dbReference>
<dbReference type="AlphaFoldDB" id="A0A4Q5LTG0"/>
<organism evidence="5 6">
    <name type="scientific">Emticicia agri</name>
    <dbReference type="NCBI Taxonomy" id="2492393"/>
    <lineage>
        <taxon>Bacteria</taxon>
        <taxon>Pseudomonadati</taxon>
        <taxon>Bacteroidota</taxon>
        <taxon>Cytophagia</taxon>
        <taxon>Cytophagales</taxon>
        <taxon>Leadbetterellaceae</taxon>
        <taxon>Emticicia</taxon>
    </lineage>
</organism>
<evidence type="ECO:0000256" key="3">
    <source>
        <dbReference type="PROSITE-ProRule" id="PRU00209"/>
    </source>
</evidence>
<dbReference type="Proteomes" id="UP000293162">
    <property type="component" value="Unassembled WGS sequence"/>
</dbReference>
<dbReference type="InterPro" id="IPR012340">
    <property type="entry name" value="NA-bd_OB-fold"/>
</dbReference>
<dbReference type="NCBIfam" id="TIGR02222">
    <property type="entry name" value="chap_CsaA"/>
    <property type="match status" value="1"/>
</dbReference>
<dbReference type="GO" id="GO:0000049">
    <property type="term" value="F:tRNA binding"/>
    <property type="evidence" value="ECO:0007669"/>
    <property type="project" value="UniProtKB-UniRule"/>
</dbReference>
<proteinExistence type="predicted"/>
<dbReference type="PANTHER" id="PTHR11586:SF37">
    <property type="entry name" value="TRNA-BINDING DOMAIN-CONTAINING PROTEIN"/>
    <property type="match status" value="1"/>
</dbReference>
<dbReference type="InterPro" id="IPR051270">
    <property type="entry name" value="Tyrosine-tRNA_ligase_regulator"/>
</dbReference>
<accession>A0A4Q5LTG0</accession>
<dbReference type="OrthoDB" id="9794564at2"/>
<protein>
    <submittedName>
        <fullName evidence="5">tRNA-binding protein</fullName>
    </submittedName>
</protein>
<dbReference type="Pfam" id="PF01588">
    <property type="entry name" value="tRNA_bind"/>
    <property type="match status" value="1"/>
</dbReference>
<dbReference type="EMBL" id="SEWF01000069">
    <property type="protein sequence ID" value="RYU92842.1"/>
    <property type="molecule type" value="Genomic_DNA"/>
</dbReference>
<dbReference type="InterPro" id="IPR008231">
    <property type="entry name" value="CsaA"/>
</dbReference>
<evidence type="ECO:0000313" key="6">
    <source>
        <dbReference type="Proteomes" id="UP000293162"/>
    </source>
</evidence>
<dbReference type="PROSITE" id="PS50886">
    <property type="entry name" value="TRBD"/>
    <property type="match status" value="1"/>
</dbReference>
<keyword evidence="6" id="KW-1185">Reference proteome</keyword>